<feature type="domain" description="DUF4123" evidence="1">
    <location>
        <begin position="10"/>
        <end position="124"/>
    </location>
</feature>
<evidence type="ECO:0000259" key="1">
    <source>
        <dbReference type="Pfam" id="PF13503"/>
    </source>
</evidence>
<evidence type="ECO:0000313" key="2">
    <source>
        <dbReference type="EMBL" id="PRY56688.1"/>
    </source>
</evidence>
<protein>
    <submittedName>
        <fullName evidence="2">Uncharacterized protein DUF4123</fullName>
    </submittedName>
</protein>
<accession>A0A2T0UFQ7</accession>
<dbReference type="Pfam" id="PF13503">
    <property type="entry name" value="DUF4123"/>
    <property type="match status" value="1"/>
</dbReference>
<comment type="caution">
    <text evidence="2">The sequence shown here is derived from an EMBL/GenBank/DDBJ whole genome shotgun (WGS) entry which is preliminary data.</text>
</comment>
<dbReference type="EMBL" id="PVTK01000030">
    <property type="protein sequence ID" value="PRY56688.1"/>
    <property type="molecule type" value="Genomic_DNA"/>
</dbReference>
<gene>
    <name evidence="2" type="ORF">B0H98_1302</name>
</gene>
<reference evidence="2 3" key="1">
    <citation type="submission" date="2018-03" db="EMBL/GenBank/DDBJ databases">
        <title>Genomic Encyclopedia of Type Strains, Phase III (KMG-III): the genomes of soil and plant-associated and newly described type strains.</title>
        <authorList>
            <person name="Whitman W."/>
        </authorList>
    </citation>
    <scope>NUCLEOTIDE SEQUENCE [LARGE SCALE GENOMIC DNA]</scope>
    <source>
        <strain evidence="2 3">CGMCC 1.12152</strain>
    </source>
</reference>
<sequence length="311" mass="35588">MQRPQAVTHALVDGVRYPDALRRLYSRDDIEDIEPLYLMTRWASLAEQGPILVRLKSSRLADDACANHDSNVYRSLSLLSSQASTSELSRHLGQFVTFNGEGGHEQLLRFADPLVTRHWLSSYESALPAGILGPIDTWWVADWAPNWAEPRPVTWQAFQSHLRQASPSVSEASTFPPMGNAQLAALEAMARWQLKERLTSYFREHMPEHWQYLPAQKRGRWLDERLDAAAAWGANTERQVAIWLSLSLRWGDDFISARDGLYDRWMTQIDGHQPLSRQEQLYALDVWSRSQETPPESIAQVSRLKNEDTHG</sequence>
<dbReference type="AlphaFoldDB" id="A0A2T0UFQ7"/>
<proteinExistence type="predicted"/>
<dbReference type="InterPro" id="IPR025391">
    <property type="entry name" value="DUF4123"/>
</dbReference>
<dbReference type="RefSeq" id="WP_106376228.1">
    <property type="nucleotide sequence ID" value="NZ_PVTK01000030.1"/>
</dbReference>
<dbReference type="Proteomes" id="UP000237647">
    <property type="component" value="Unassembled WGS sequence"/>
</dbReference>
<organism evidence="2 3">
    <name type="scientific">Vreelandella songnenensis</name>
    <dbReference type="NCBI Taxonomy" id="1176243"/>
    <lineage>
        <taxon>Bacteria</taxon>
        <taxon>Pseudomonadati</taxon>
        <taxon>Pseudomonadota</taxon>
        <taxon>Gammaproteobacteria</taxon>
        <taxon>Oceanospirillales</taxon>
        <taxon>Halomonadaceae</taxon>
        <taxon>Vreelandella</taxon>
    </lineage>
</organism>
<keyword evidence="3" id="KW-1185">Reference proteome</keyword>
<evidence type="ECO:0000313" key="3">
    <source>
        <dbReference type="Proteomes" id="UP000237647"/>
    </source>
</evidence>
<name>A0A2T0UFQ7_9GAMM</name>
<dbReference type="OrthoDB" id="5905401at2"/>